<evidence type="ECO:0000256" key="2">
    <source>
        <dbReference type="SAM" id="MobiDB-lite"/>
    </source>
</evidence>
<feature type="region of interest" description="Disordered" evidence="2">
    <location>
        <begin position="66"/>
        <end position="101"/>
    </location>
</feature>
<comment type="similarity">
    <text evidence="1">Belongs to the TCP11 family.</text>
</comment>
<evidence type="ECO:0000256" key="1">
    <source>
        <dbReference type="ARBA" id="ARBA00010954"/>
    </source>
</evidence>
<reference evidence="4" key="1">
    <citation type="submission" date="2016-11" db="UniProtKB">
        <authorList>
            <consortium name="WormBaseParasite"/>
        </authorList>
    </citation>
    <scope>IDENTIFICATION</scope>
</reference>
<evidence type="ECO:0000313" key="3">
    <source>
        <dbReference type="Proteomes" id="UP000095280"/>
    </source>
</evidence>
<feature type="compositionally biased region" description="Low complexity" evidence="2">
    <location>
        <begin position="67"/>
        <end position="93"/>
    </location>
</feature>
<proteinExistence type="inferred from homology"/>
<dbReference type="InterPro" id="IPR008862">
    <property type="entry name" value="Tcp11"/>
</dbReference>
<name>A0A1I8F2U0_9PLAT</name>
<dbReference type="Proteomes" id="UP000095280">
    <property type="component" value="Unplaced"/>
</dbReference>
<feature type="region of interest" description="Disordered" evidence="2">
    <location>
        <begin position="1"/>
        <end position="30"/>
    </location>
</feature>
<dbReference type="Pfam" id="PF05794">
    <property type="entry name" value="Tcp11"/>
    <property type="match status" value="1"/>
</dbReference>
<sequence>HPDQAQAASQPDDRRSPRSPRFVNPEQQFGRSPDVYVTLEKLMEAQEAFNNLVLAHEVATNDNFRFEPPATSASEASSAASSGGAAAAVSAASPEEELERRVRETMHRAFWDVLTENLAKTPPDYSQAVTLIGEIKTILLSLLPNNERARQQIEEVLDLELIRQKVEHVHSTSTTIRTTCST</sequence>
<evidence type="ECO:0000313" key="4">
    <source>
        <dbReference type="WBParaSite" id="maker-unitig_12378-snap-gene-0.2-mRNA-1"/>
    </source>
</evidence>
<dbReference type="AlphaFoldDB" id="A0A1I8F2U0"/>
<dbReference type="GO" id="GO:0007165">
    <property type="term" value="P:signal transduction"/>
    <property type="evidence" value="ECO:0007669"/>
    <property type="project" value="TreeGrafter"/>
</dbReference>
<keyword evidence="3" id="KW-1185">Reference proteome</keyword>
<dbReference type="PANTHER" id="PTHR12832">
    <property type="entry name" value="TESTIS-SPECIFIC PROTEIN PBS13 T-COMPLEX 11"/>
    <property type="match status" value="1"/>
</dbReference>
<protein>
    <submittedName>
        <fullName evidence="4">Type VI secretion system contractile sheath large subunit</fullName>
    </submittedName>
</protein>
<dbReference type="PANTHER" id="PTHR12832:SF11">
    <property type="entry name" value="LD23868P"/>
    <property type="match status" value="1"/>
</dbReference>
<dbReference type="WBParaSite" id="maker-unitig_12378-snap-gene-0.2-mRNA-1">
    <property type="protein sequence ID" value="maker-unitig_12378-snap-gene-0.2-mRNA-1"/>
    <property type="gene ID" value="maker-unitig_12378-snap-gene-0.2"/>
</dbReference>
<organism evidence="3 4">
    <name type="scientific">Macrostomum lignano</name>
    <dbReference type="NCBI Taxonomy" id="282301"/>
    <lineage>
        <taxon>Eukaryota</taxon>
        <taxon>Metazoa</taxon>
        <taxon>Spiralia</taxon>
        <taxon>Lophotrochozoa</taxon>
        <taxon>Platyhelminthes</taxon>
        <taxon>Rhabditophora</taxon>
        <taxon>Macrostomorpha</taxon>
        <taxon>Macrostomida</taxon>
        <taxon>Macrostomidae</taxon>
        <taxon>Macrostomum</taxon>
    </lineage>
</organism>
<accession>A0A1I8F2U0</accession>